<dbReference type="RefSeq" id="WP_149675070.1">
    <property type="nucleotide sequence ID" value="NZ_VTUZ01000042.1"/>
</dbReference>
<keyword evidence="2" id="KW-1185">Reference proteome</keyword>
<dbReference type="InterPro" id="IPR050484">
    <property type="entry name" value="Transf_Hexapept/Carb_Anhydrase"/>
</dbReference>
<dbReference type="Pfam" id="PF00132">
    <property type="entry name" value="Hexapep"/>
    <property type="match status" value="1"/>
</dbReference>
<dbReference type="PANTHER" id="PTHR13061">
    <property type="entry name" value="DYNACTIN SUBUNIT P25"/>
    <property type="match status" value="1"/>
</dbReference>
<gene>
    <name evidence="1" type="ORF">FVF58_39405</name>
</gene>
<dbReference type="CDD" id="cd04645">
    <property type="entry name" value="LbH_gamma_CA_like"/>
    <property type="match status" value="1"/>
</dbReference>
<sequence>MTIYSISGNAPQIAGSAWVASQATLVGRVELGERTSVWFGAVIRADNEPVKIGAGSNVQEGAVLHTDPGFPLDIAGNVTIGHQAMLHGCTVGEGSLIGIQAVVLNCAVIGKNCLVAAGAIVTEGKSFPDRSLILGAPANVARELSDEDVARLDESAADYARRAELYRGELRHIG</sequence>
<dbReference type="Gene3D" id="2.160.10.10">
    <property type="entry name" value="Hexapeptide repeat proteins"/>
    <property type="match status" value="1"/>
</dbReference>
<dbReference type="InterPro" id="IPR011004">
    <property type="entry name" value="Trimer_LpxA-like_sf"/>
</dbReference>
<evidence type="ECO:0000313" key="2">
    <source>
        <dbReference type="Proteomes" id="UP000325273"/>
    </source>
</evidence>
<evidence type="ECO:0000313" key="1">
    <source>
        <dbReference type="EMBL" id="KAA1000969.1"/>
    </source>
</evidence>
<comment type="caution">
    <text evidence="1">The sequence shown here is derived from an EMBL/GenBank/DDBJ whole genome shotgun (WGS) entry which is preliminary data.</text>
</comment>
<dbReference type="Proteomes" id="UP000325273">
    <property type="component" value="Unassembled WGS sequence"/>
</dbReference>
<dbReference type="SUPFAM" id="SSF51161">
    <property type="entry name" value="Trimeric LpxA-like enzymes"/>
    <property type="match status" value="1"/>
</dbReference>
<protein>
    <submittedName>
        <fullName evidence="1">Gamma carbonic anhydrase family protein</fullName>
    </submittedName>
</protein>
<proteinExistence type="predicted"/>
<organism evidence="1 2">
    <name type="scientific">Paraburkholderia panacisoli</name>
    <dbReference type="NCBI Taxonomy" id="2603818"/>
    <lineage>
        <taxon>Bacteria</taxon>
        <taxon>Pseudomonadati</taxon>
        <taxon>Pseudomonadota</taxon>
        <taxon>Betaproteobacteria</taxon>
        <taxon>Burkholderiales</taxon>
        <taxon>Burkholderiaceae</taxon>
        <taxon>Paraburkholderia</taxon>
    </lineage>
</organism>
<dbReference type="AlphaFoldDB" id="A0A5B0GGG7"/>
<dbReference type="InterPro" id="IPR001451">
    <property type="entry name" value="Hexapep"/>
</dbReference>
<dbReference type="EMBL" id="VTUZ01000042">
    <property type="protein sequence ID" value="KAA1000969.1"/>
    <property type="molecule type" value="Genomic_DNA"/>
</dbReference>
<name>A0A5B0GGG7_9BURK</name>
<dbReference type="PANTHER" id="PTHR13061:SF29">
    <property type="entry name" value="GAMMA CARBONIC ANHYDRASE-LIKE 1, MITOCHONDRIAL-RELATED"/>
    <property type="match status" value="1"/>
</dbReference>
<reference evidence="1 2" key="1">
    <citation type="submission" date="2019-08" db="EMBL/GenBank/DDBJ databases">
        <title>Paraburkholderia sp. DCY113.</title>
        <authorList>
            <person name="Kang J."/>
        </authorList>
    </citation>
    <scope>NUCLEOTIDE SEQUENCE [LARGE SCALE GENOMIC DNA]</scope>
    <source>
        <strain evidence="1 2">DCY113</strain>
    </source>
</reference>
<dbReference type="InterPro" id="IPR047324">
    <property type="entry name" value="LbH_gamma_CA-like"/>
</dbReference>
<accession>A0A5B0GGG7</accession>